<feature type="non-terminal residue" evidence="2">
    <location>
        <position position="1"/>
    </location>
</feature>
<keyword evidence="3" id="KW-1185">Reference proteome</keyword>
<dbReference type="OrthoDB" id="6077919at2759"/>
<organism evidence="2 3">
    <name type="scientific">Caligus rogercresseyi</name>
    <name type="common">Sea louse</name>
    <dbReference type="NCBI Taxonomy" id="217165"/>
    <lineage>
        <taxon>Eukaryota</taxon>
        <taxon>Metazoa</taxon>
        <taxon>Ecdysozoa</taxon>
        <taxon>Arthropoda</taxon>
        <taxon>Crustacea</taxon>
        <taxon>Multicrustacea</taxon>
        <taxon>Hexanauplia</taxon>
        <taxon>Copepoda</taxon>
        <taxon>Siphonostomatoida</taxon>
        <taxon>Caligidae</taxon>
        <taxon>Caligus</taxon>
    </lineage>
</organism>
<sequence>GSNHCLVSTTCTLPTQTITTKAHPPSASSPLTSTSTSSSTVIAHNGILPPNTINELSAATGLSSSEICSWASTLPAGALVKVTHHYNTSIQPSGSILQQPQLIEANRIEDNGDFVANNHQLMTQQQHLAPALLAGALKNSSVFAVDPNEVLQKRAPQPSSTLEDFIDLGIFSPEDPSVIKEEPLSPNGSDSGFSNHSYYINSGRLHTEQNHPPLSDIDLGLSDPLEDDTLSVLNDQDFSSMKVHCGADFYGRSRNHGCDFC</sequence>
<evidence type="ECO:0000313" key="2">
    <source>
        <dbReference type="EMBL" id="QQP35309.1"/>
    </source>
</evidence>
<dbReference type="AlphaFoldDB" id="A0A7T8GP51"/>
<reference evidence="3" key="1">
    <citation type="submission" date="2021-01" db="EMBL/GenBank/DDBJ databases">
        <title>Caligus Genome Assembly.</title>
        <authorList>
            <person name="Gallardo-Escarate C."/>
        </authorList>
    </citation>
    <scope>NUCLEOTIDE SEQUENCE [LARGE SCALE GENOMIC DNA]</scope>
</reference>
<dbReference type="EMBL" id="CP045907">
    <property type="protein sequence ID" value="QQP35309.1"/>
    <property type="molecule type" value="Genomic_DNA"/>
</dbReference>
<feature type="region of interest" description="Disordered" evidence="1">
    <location>
        <begin position="18"/>
        <end position="37"/>
    </location>
</feature>
<evidence type="ECO:0000313" key="3">
    <source>
        <dbReference type="Proteomes" id="UP000595437"/>
    </source>
</evidence>
<dbReference type="Proteomes" id="UP000595437">
    <property type="component" value="Chromosome 18"/>
</dbReference>
<accession>A0A7T8GP51</accession>
<proteinExistence type="predicted"/>
<evidence type="ECO:0000256" key="1">
    <source>
        <dbReference type="SAM" id="MobiDB-lite"/>
    </source>
</evidence>
<protein>
    <submittedName>
        <fullName evidence="2">Uncharacterized protein</fullName>
    </submittedName>
</protein>
<name>A0A7T8GP51_CALRO</name>
<gene>
    <name evidence="2" type="ORF">FKW44_023487</name>
</gene>
<feature type="non-terminal residue" evidence="2">
    <location>
        <position position="261"/>
    </location>
</feature>